<organism evidence="1 2">
    <name type="scientific">Portunus trituberculatus</name>
    <name type="common">Swimming crab</name>
    <name type="synonym">Neptunus trituberculatus</name>
    <dbReference type="NCBI Taxonomy" id="210409"/>
    <lineage>
        <taxon>Eukaryota</taxon>
        <taxon>Metazoa</taxon>
        <taxon>Ecdysozoa</taxon>
        <taxon>Arthropoda</taxon>
        <taxon>Crustacea</taxon>
        <taxon>Multicrustacea</taxon>
        <taxon>Malacostraca</taxon>
        <taxon>Eumalacostraca</taxon>
        <taxon>Eucarida</taxon>
        <taxon>Decapoda</taxon>
        <taxon>Pleocyemata</taxon>
        <taxon>Brachyura</taxon>
        <taxon>Eubrachyura</taxon>
        <taxon>Portunoidea</taxon>
        <taxon>Portunidae</taxon>
        <taxon>Portuninae</taxon>
        <taxon>Portunus</taxon>
    </lineage>
</organism>
<accession>A0A5B7I5V5</accession>
<name>A0A5B7I5V5_PORTR</name>
<evidence type="ECO:0000313" key="1">
    <source>
        <dbReference type="EMBL" id="MPC77505.1"/>
    </source>
</evidence>
<dbReference type="AlphaFoldDB" id="A0A5B7I5V5"/>
<sequence>MDSGKGRKEAGLPHGTPRKRNYFLSVTVETIEVGSSVSVPFVTPDAEHAYPLPIIITSTTTTTTSTTTSTTTITTALSLFPSPTLVHYI</sequence>
<protein>
    <submittedName>
        <fullName evidence="1">Uncharacterized protein</fullName>
    </submittedName>
</protein>
<dbReference type="Proteomes" id="UP000324222">
    <property type="component" value="Unassembled WGS sequence"/>
</dbReference>
<dbReference type="EMBL" id="VSRR010046008">
    <property type="protein sequence ID" value="MPC77505.1"/>
    <property type="molecule type" value="Genomic_DNA"/>
</dbReference>
<reference evidence="1 2" key="1">
    <citation type="submission" date="2019-05" db="EMBL/GenBank/DDBJ databases">
        <title>Another draft genome of Portunus trituberculatus and its Hox gene families provides insights of decapod evolution.</title>
        <authorList>
            <person name="Jeong J.-H."/>
            <person name="Song I."/>
            <person name="Kim S."/>
            <person name="Choi T."/>
            <person name="Kim D."/>
            <person name="Ryu S."/>
            <person name="Kim W."/>
        </authorList>
    </citation>
    <scope>NUCLEOTIDE SEQUENCE [LARGE SCALE GENOMIC DNA]</scope>
    <source>
        <tissue evidence="1">Muscle</tissue>
    </source>
</reference>
<gene>
    <name evidence="1" type="ORF">E2C01_071962</name>
</gene>
<keyword evidence="2" id="KW-1185">Reference proteome</keyword>
<proteinExistence type="predicted"/>
<evidence type="ECO:0000313" key="2">
    <source>
        <dbReference type="Proteomes" id="UP000324222"/>
    </source>
</evidence>
<comment type="caution">
    <text evidence="1">The sequence shown here is derived from an EMBL/GenBank/DDBJ whole genome shotgun (WGS) entry which is preliminary data.</text>
</comment>